<gene>
    <name evidence="2" type="ORF">RL72_00759</name>
</gene>
<name>A0A0F0L3V9_9MICO</name>
<accession>A0A0F0L3V9</accession>
<feature type="compositionally biased region" description="Polar residues" evidence="1">
    <location>
        <begin position="279"/>
        <end position="292"/>
    </location>
</feature>
<feature type="region of interest" description="Disordered" evidence="1">
    <location>
        <begin position="204"/>
        <end position="292"/>
    </location>
</feature>
<feature type="compositionally biased region" description="Basic residues" evidence="1">
    <location>
        <begin position="104"/>
        <end position="116"/>
    </location>
</feature>
<feature type="region of interest" description="Disordered" evidence="1">
    <location>
        <begin position="1"/>
        <end position="152"/>
    </location>
</feature>
<feature type="compositionally biased region" description="Low complexity" evidence="1">
    <location>
        <begin position="226"/>
        <end position="238"/>
    </location>
</feature>
<dbReference type="Proteomes" id="UP000033448">
    <property type="component" value="Unassembled WGS sequence"/>
</dbReference>
<reference evidence="2 3" key="1">
    <citation type="submission" date="2015-02" db="EMBL/GenBank/DDBJ databases">
        <title>Draft genome sequences of ten Microbacterium spp. with emphasis on heavy metal contaminated environments.</title>
        <authorList>
            <person name="Corretto E."/>
        </authorList>
    </citation>
    <scope>NUCLEOTIDE SEQUENCE [LARGE SCALE GENOMIC DNA]</scope>
    <source>
        <strain evidence="2 3">DSM 23848</strain>
    </source>
</reference>
<proteinExistence type="predicted"/>
<feature type="compositionally biased region" description="Basic residues" evidence="1">
    <location>
        <begin position="1"/>
        <end position="18"/>
    </location>
</feature>
<keyword evidence="3" id="KW-1185">Reference proteome</keyword>
<dbReference type="EMBL" id="JYIT01000059">
    <property type="protein sequence ID" value="KJL27020.1"/>
    <property type="molecule type" value="Genomic_DNA"/>
</dbReference>
<evidence type="ECO:0000313" key="3">
    <source>
        <dbReference type="Proteomes" id="UP000033448"/>
    </source>
</evidence>
<sequence length="292" mass="32228">MGRRARPRRRARPGRRARPTNGAARPPPRRALRPTWFPGRPCTGSASARASPWHPWLSSARRSPSPLPRTRSRRIGARPRRRAWPPRWRRSSPRCGPTPLDPRARRRRSSRRRRCSPRIPTSPRAPPRVCAPRASPPPVPSGTRPRRRPGCCATSAGAWRSASPTCAACATASWRGSPEPTCRGSPIALSRSCSWRGIWPPRRPRLSGAAGASRSSPRRAGPPRTPRSWRAPSASPRWSEPPERPPSPRRPWCSSTARAGPCSWTRRSGSAPRPPRIHPSSTAADSSPTGRP</sequence>
<protein>
    <submittedName>
        <fullName evidence="2">Uncharacterized protein</fullName>
    </submittedName>
</protein>
<feature type="compositionally biased region" description="Basic residues" evidence="1">
    <location>
        <begin position="70"/>
        <end position="92"/>
    </location>
</feature>
<dbReference type="AlphaFoldDB" id="A0A0F0L3V9"/>
<comment type="caution">
    <text evidence="2">The sequence shown here is derived from an EMBL/GenBank/DDBJ whole genome shotgun (WGS) entry which is preliminary data.</text>
</comment>
<feature type="compositionally biased region" description="Low complexity" evidence="1">
    <location>
        <begin position="117"/>
        <end position="133"/>
    </location>
</feature>
<evidence type="ECO:0000313" key="2">
    <source>
        <dbReference type="EMBL" id="KJL27020.1"/>
    </source>
</evidence>
<evidence type="ECO:0000256" key="1">
    <source>
        <dbReference type="SAM" id="MobiDB-lite"/>
    </source>
</evidence>
<feature type="compositionally biased region" description="Low complexity" evidence="1">
    <location>
        <begin position="206"/>
        <end position="219"/>
    </location>
</feature>
<organism evidence="2 3">
    <name type="scientific">Microbacterium azadirachtae</name>
    <dbReference type="NCBI Taxonomy" id="582680"/>
    <lineage>
        <taxon>Bacteria</taxon>
        <taxon>Bacillati</taxon>
        <taxon>Actinomycetota</taxon>
        <taxon>Actinomycetes</taxon>
        <taxon>Micrococcales</taxon>
        <taxon>Microbacteriaceae</taxon>
        <taxon>Microbacterium</taxon>
    </lineage>
</organism>